<feature type="transmembrane region" description="Helical" evidence="1">
    <location>
        <begin position="33"/>
        <end position="54"/>
    </location>
</feature>
<accession>A0A4Q0AIF2</accession>
<keyword evidence="1" id="KW-1133">Transmembrane helix</keyword>
<gene>
    <name evidence="2" type="ORF">EOT05_03725</name>
</gene>
<protein>
    <submittedName>
        <fullName evidence="2">Uncharacterized protein</fullName>
    </submittedName>
</protein>
<name>A0A4Q0AIF2_9BACT</name>
<proteinExistence type="predicted"/>
<organism evidence="2 3">
    <name type="scientific">Candidatus Microsaccharimonas sossegonensis</name>
    <dbReference type="NCBI Taxonomy" id="2506948"/>
    <lineage>
        <taxon>Bacteria</taxon>
        <taxon>Candidatus Saccharimonadota</taxon>
        <taxon>Candidatus Saccharimonadia</taxon>
        <taxon>Candidatus Saccharimonadales</taxon>
        <taxon>Candidatus Saccharimonadaceae</taxon>
        <taxon>Candidatus Microsaccharimonas</taxon>
    </lineage>
</organism>
<dbReference type="EMBL" id="SCKX01000001">
    <property type="protein sequence ID" value="RWZ78830.1"/>
    <property type="molecule type" value="Genomic_DNA"/>
</dbReference>
<evidence type="ECO:0000313" key="3">
    <source>
        <dbReference type="Proteomes" id="UP000289257"/>
    </source>
</evidence>
<dbReference type="Proteomes" id="UP000289257">
    <property type="component" value="Unassembled WGS sequence"/>
</dbReference>
<reference evidence="2" key="1">
    <citation type="submission" date="2019-01" db="EMBL/GenBank/DDBJ databases">
        <title>Genomic signatures and co-occurrence patterns of the ultra-small Saccharimodia (Patescibacteria phylum) suggest a symbiotic lifestyle.</title>
        <authorList>
            <person name="Lemos L."/>
            <person name="Medeiros J."/>
            <person name="Andreote F."/>
            <person name="Fernandes G."/>
            <person name="Varani A."/>
            <person name="Oliveira G."/>
            <person name="Pylro V."/>
        </authorList>
    </citation>
    <scope>NUCLEOTIDE SEQUENCE [LARGE SCALE GENOMIC DNA]</scope>
    <source>
        <strain evidence="2">AMD02</strain>
    </source>
</reference>
<keyword evidence="3" id="KW-1185">Reference proteome</keyword>
<keyword evidence="1" id="KW-0812">Transmembrane</keyword>
<evidence type="ECO:0000313" key="2">
    <source>
        <dbReference type="EMBL" id="RWZ78830.1"/>
    </source>
</evidence>
<sequence length="78" mass="9276">MSDVKDRKTYKILTACSFILPINRWYLGNAKGWFWRSVTCNYLFMGWFADLAYMDKTFDEAMAKRGFTNTNIRNEQGR</sequence>
<comment type="caution">
    <text evidence="2">The sequence shown here is derived from an EMBL/GenBank/DDBJ whole genome shotgun (WGS) entry which is preliminary data.</text>
</comment>
<dbReference type="AlphaFoldDB" id="A0A4Q0AIF2"/>
<keyword evidence="1" id="KW-0472">Membrane</keyword>
<evidence type="ECO:0000256" key="1">
    <source>
        <dbReference type="SAM" id="Phobius"/>
    </source>
</evidence>